<dbReference type="GO" id="GO:0004197">
    <property type="term" value="F:cysteine-type endopeptidase activity"/>
    <property type="evidence" value="ECO:0007669"/>
    <property type="project" value="InterPro"/>
</dbReference>
<dbReference type="GO" id="GO:0006508">
    <property type="term" value="P:proteolysis"/>
    <property type="evidence" value="ECO:0007669"/>
    <property type="project" value="InterPro"/>
</dbReference>
<dbReference type="Gene3D" id="3.40.50.1460">
    <property type="match status" value="1"/>
</dbReference>
<gene>
    <name evidence="3" type="ORF">SAMN02745912_02318</name>
</gene>
<dbReference type="STRING" id="1121301.SAMN02745912_02318"/>
<feature type="chain" id="PRO_5038368353" evidence="1">
    <location>
        <begin position="27"/>
        <end position="279"/>
    </location>
</feature>
<dbReference type="InterPro" id="IPR011600">
    <property type="entry name" value="Pept_C14_caspase"/>
</dbReference>
<evidence type="ECO:0000259" key="2">
    <source>
        <dbReference type="Pfam" id="PF00656"/>
    </source>
</evidence>
<evidence type="ECO:0000313" key="3">
    <source>
        <dbReference type="EMBL" id="SHK12059.1"/>
    </source>
</evidence>
<evidence type="ECO:0000313" key="4">
    <source>
        <dbReference type="Proteomes" id="UP000184465"/>
    </source>
</evidence>
<keyword evidence="4" id="KW-1185">Reference proteome</keyword>
<proteinExistence type="predicted"/>
<dbReference type="EMBL" id="FRAG01000027">
    <property type="protein sequence ID" value="SHK12059.1"/>
    <property type="molecule type" value="Genomic_DNA"/>
</dbReference>
<organism evidence="3 4">
    <name type="scientific">Paramaledivibacter caminithermalis (strain DSM 15212 / CIP 107654 / DViRD3)</name>
    <name type="common">Clostridium caminithermale</name>
    <dbReference type="NCBI Taxonomy" id="1121301"/>
    <lineage>
        <taxon>Bacteria</taxon>
        <taxon>Bacillati</taxon>
        <taxon>Bacillota</taxon>
        <taxon>Clostridia</taxon>
        <taxon>Peptostreptococcales</taxon>
        <taxon>Caminicellaceae</taxon>
        <taxon>Paramaledivibacter</taxon>
    </lineage>
</organism>
<accession>A0A1M6PVU8</accession>
<sequence>MKKRIILKLTVIITILTMILTSCTTASKTQEHYTDIKPAKTWVVLMEMNQFPQGFTDIPVDYINSERMKDMFVKLGVEEDHILVKKDDMSLEAVKDSISWLDENSQQDDLVFFYIATHGSWLREKLNWNKLLAPKWKALDRDNKILIVDSCNAAEFIEPFKNEKASGISIAAAGADELGWWGVEEEGLPIIGSIWLNYFTQAVFNKEADSNDDKLITIDEAFEYTTPQVQKYMKEEVFTVAEFVKVWHSIGQYPEKSDGYPNPVLYNNLPEKLVLNKLK</sequence>
<keyword evidence="1" id="KW-0732">Signal</keyword>
<name>A0A1M6PVU8_PARC5</name>
<protein>
    <submittedName>
        <fullName evidence="3">Caspase domain-containing protein</fullName>
    </submittedName>
</protein>
<dbReference type="Pfam" id="PF00656">
    <property type="entry name" value="Peptidase_C14"/>
    <property type="match status" value="1"/>
</dbReference>
<dbReference type="PROSITE" id="PS51257">
    <property type="entry name" value="PROKAR_LIPOPROTEIN"/>
    <property type="match status" value="1"/>
</dbReference>
<dbReference type="RefSeq" id="WP_073150065.1">
    <property type="nucleotide sequence ID" value="NZ_FRAG01000027.1"/>
</dbReference>
<evidence type="ECO:0000256" key="1">
    <source>
        <dbReference type="SAM" id="SignalP"/>
    </source>
</evidence>
<dbReference type="OrthoDB" id="345222at2"/>
<reference evidence="3 4" key="1">
    <citation type="submission" date="2016-11" db="EMBL/GenBank/DDBJ databases">
        <authorList>
            <person name="Jaros S."/>
            <person name="Januszkiewicz K."/>
            <person name="Wedrychowicz H."/>
        </authorList>
    </citation>
    <scope>NUCLEOTIDE SEQUENCE [LARGE SCALE GENOMIC DNA]</scope>
    <source>
        <strain evidence="3 4">DSM 15212</strain>
    </source>
</reference>
<feature type="signal peptide" evidence="1">
    <location>
        <begin position="1"/>
        <end position="26"/>
    </location>
</feature>
<dbReference type="AlphaFoldDB" id="A0A1M6PVU8"/>
<dbReference type="Proteomes" id="UP000184465">
    <property type="component" value="Unassembled WGS sequence"/>
</dbReference>
<feature type="domain" description="Peptidase C14 caspase" evidence="2">
    <location>
        <begin position="64"/>
        <end position="164"/>
    </location>
</feature>